<keyword evidence="2" id="KW-0479">Metal-binding</keyword>
<evidence type="ECO:0000256" key="1">
    <source>
        <dbReference type="ARBA" id="ARBA00001913"/>
    </source>
</evidence>
<reference evidence="6 7" key="1">
    <citation type="submission" date="2018-06" db="EMBL/GenBank/DDBJ databases">
        <authorList>
            <consortium name="Pathogen Informatics"/>
            <person name="Doyle S."/>
        </authorList>
    </citation>
    <scope>NUCLEOTIDE SEQUENCE [LARGE SCALE GENOMIC DNA]</scope>
    <source>
        <strain evidence="6 7">NCTC13063</strain>
    </source>
</reference>
<comment type="cofactor">
    <cofactor evidence="1">
        <name>Ca(2+)</name>
        <dbReference type="ChEBI" id="CHEBI:29108"/>
    </cofactor>
</comment>
<dbReference type="RefSeq" id="WP_115153697.1">
    <property type="nucleotide sequence ID" value="NZ_DBFWLE010000024.1"/>
</dbReference>
<sequence length="1077" mass="117843">MKQKLLWLAVLLLSSIISIEADGYTDNFTGGRTDFRDETIYFMMTTRFYDGDPSNNVLCWDNQQEQIKTGDPCWRGDFKGIIDKLDYIKALGFTAIWITPVVQNASGYDYHGYHAMDFSKVDSRYESRDVNFQTLIDKAHAKGIKIILDIVLNHTGNFGESYLCPEFTRNPDIRNQASLEACMTPNTGLLGADYPSLAPSAQYQRRLAMMKNTDGKNHDKNNYWHHFGNFNWDNETRWWAQIAGDCVDLNTENPKVYNYLVKCYGEFIKMGVDGFRIDTSGHIARLTFNRAFIPAFQKLGEQYASKRLNGAPFYMFGEVCARFGSVVYRDQAALSPFFYTWESPSKYAWSEDEGEWTDKEYPVSEGLHFSNTNMAACEAEYADYNTGKTDEFSSDNAFLRGNDYHAPNYSGASGFNVIDFPMHYNFSNAGSAVGIAKSGDNLYNDATWNVVYVDSHDYGPQPSDQIRFNGGTAQWAENLSLMFTFRGIPCIYYGSEVEFRAGQKIDNGPNGPLSETGRAYFGGYLTGDVTASDFGEYAASGNVAATLNQDLAQHLRRLNLIRKAVPALRKGQYSWEGCSSNGGYAFKRRYTDGGVDSYALVALNAGATFTGVLNGTYTDVVTGNTIHVTGGTLSTGSFSGQGNMRIYVLNGPGKIGEDGRFIYGGTPVSKASQTSYDGKQEAGTDRYITADDVVKAAAVVLSPAGGTFKTETATITASLNATATGGWYRIGTGSKVSISSPGTFTIGSDMAFGDKVTVTWGATGADGVEHTGSATYKKVDPQAAITIYVKANTAPNLYAWTVASGKTTELNGGWPGKTMTQTVTIAGQQFYTHSFSDVESLNVIFNNGSAKTADITGITTDTYFIYDGGTSCEKTTKPTEETPTDCIIITMPGDYTTYCCDKDLKLGGISGLKAFVVSGYRKINGTLQMVLTKAEDATAGTGLILRGTAGTTYRIPYATAEYTYGNYLVGCTSPQTIYSTDGICHNYVLVKANGHYTFAKVANSRALPAGKAYLRLPATLVPAGAKYIDFVEEQNTTGIDEITSAKDDGYYYTLSGVRVDKPAKGVYIRNGKKYIFK</sequence>
<dbReference type="SUPFAM" id="SSF51445">
    <property type="entry name" value="(Trans)glycosidases"/>
    <property type="match status" value="1"/>
</dbReference>
<dbReference type="GO" id="GO:0005975">
    <property type="term" value="P:carbohydrate metabolic process"/>
    <property type="evidence" value="ECO:0007669"/>
    <property type="project" value="InterPro"/>
</dbReference>
<dbReference type="InterPro" id="IPR031965">
    <property type="entry name" value="CBM26"/>
</dbReference>
<dbReference type="Gene3D" id="3.20.20.80">
    <property type="entry name" value="Glycosidases"/>
    <property type="match status" value="3"/>
</dbReference>
<dbReference type="Proteomes" id="UP000255283">
    <property type="component" value="Unassembled WGS sequence"/>
</dbReference>
<proteinExistence type="predicted"/>
<keyword evidence="3 4" id="KW-0732">Signal</keyword>
<name>A0AAQ1ZIF1_9BACT</name>
<dbReference type="PANTHER" id="PTHR10357:SF215">
    <property type="entry name" value="ALPHA-AMYLASE 1"/>
    <property type="match status" value="1"/>
</dbReference>
<feature type="signal peptide" evidence="4">
    <location>
        <begin position="1"/>
        <end position="20"/>
    </location>
</feature>
<evidence type="ECO:0000259" key="5">
    <source>
        <dbReference type="SMART" id="SM00642"/>
    </source>
</evidence>
<evidence type="ECO:0000256" key="2">
    <source>
        <dbReference type="ARBA" id="ARBA00022723"/>
    </source>
</evidence>
<dbReference type="SUPFAM" id="SSF51011">
    <property type="entry name" value="Glycosyl hydrolase domain"/>
    <property type="match status" value="1"/>
</dbReference>
<dbReference type="InterPro" id="IPR013783">
    <property type="entry name" value="Ig-like_fold"/>
</dbReference>
<dbReference type="EMBL" id="UGTJ01000001">
    <property type="protein sequence ID" value="SUB80144.1"/>
    <property type="molecule type" value="Genomic_DNA"/>
</dbReference>
<evidence type="ECO:0000313" key="7">
    <source>
        <dbReference type="Proteomes" id="UP000255283"/>
    </source>
</evidence>
<dbReference type="Pfam" id="PF16738">
    <property type="entry name" value="CBM26"/>
    <property type="match status" value="1"/>
</dbReference>
<accession>A0AAQ1ZIF1</accession>
<dbReference type="GO" id="GO:0046872">
    <property type="term" value="F:metal ion binding"/>
    <property type="evidence" value="ECO:0007669"/>
    <property type="project" value="UniProtKB-KW"/>
</dbReference>
<dbReference type="InterPro" id="IPR017853">
    <property type="entry name" value="GH"/>
</dbReference>
<dbReference type="SMART" id="SM00642">
    <property type="entry name" value="Aamy"/>
    <property type="match status" value="1"/>
</dbReference>
<dbReference type="Pfam" id="PF00128">
    <property type="entry name" value="Alpha-amylase"/>
    <property type="match status" value="1"/>
</dbReference>
<evidence type="ECO:0000256" key="4">
    <source>
        <dbReference type="SAM" id="SignalP"/>
    </source>
</evidence>
<organism evidence="6 7">
    <name type="scientific">Segatella buccae</name>
    <dbReference type="NCBI Taxonomy" id="28126"/>
    <lineage>
        <taxon>Bacteria</taxon>
        <taxon>Pseudomonadati</taxon>
        <taxon>Bacteroidota</taxon>
        <taxon>Bacteroidia</taxon>
        <taxon>Bacteroidales</taxon>
        <taxon>Prevotellaceae</taxon>
        <taxon>Segatella</taxon>
    </lineage>
</organism>
<feature type="domain" description="Glycosyl hydrolase family 13 catalytic" evidence="5">
    <location>
        <begin position="42"/>
        <end position="562"/>
    </location>
</feature>
<dbReference type="CDD" id="cd11339">
    <property type="entry name" value="AmyAc_bac_CMD_like_2"/>
    <property type="match status" value="1"/>
</dbReference>
<comment type="caution">
    <text evidence="6">The sequence shown here is derived from an EMBL/GenBank/DDBJ whole genome shotgun (WGS) entry which is preliminary data.</text>
</comment>
<dbReference type="Gene3D" id="2.60.40.10">
    <property type="entry name" value="Immunoglobulins"/>
    <property type="match status" value="1"/>
</dbReference>
<dbReference type="InterPro" id="IPR006047">
    <property type="entry name" value="GH13_cat_dom"/>
</dbReference>
<feature type="chain" id="PRO_5042855376" evidence="4">
    <location>
        <begin position="21"/>
        <end position="1077"/>
    </location>
</feature>
<dbReference type="PANTHER" id="PTHR10357">
    <property type="entry name" value="ALPHA-AMYLASE FAMILY MEMBER"/>
    <property type="match status" value="1"/>
</dbReference>
<evidence type="ECO:0000256" key="3">
    <source>
        <dbReference type="ARBA" id="ARBA00022729"/>
    </source>
</evidence>
<dbReference type="AlphaFoldDB" id="A0AAQ1ZIF1"/>
<protein>
    <submittedName>
        <fullName evidence="6">Beta/alpha-amylase</fullName>
    </submittedName>
</protein>
<gene>
    <name evidence="6" type="ORF">NCTC13063_01425</name>
</gene>
<evidence type="ECO:0000313" key="6">
    <source>
        <dbReference type="EMBL" id="SUB80144.1"/>
    </source>
</evidence>